<evidence type="ECO:0000313" key="4">
    <source>
        <dbReference type="Proteomes" id="UP001359485"/>
    </source>
</evidence>
<organism evidence="3 4">
    <name type="scientific">Polyplax serrata</name>
    <name type="common">Common mouse louse</name>
    <dbReference type="NCBI Taxonomy" id="468196"/>
    <lineage>
        <taxon>Eukaryota</taxon>
        <taxon>Metazoa</taxon>
        <taxon>Ecdysozoa</taxon>
        <taxon>Arthropoda</taxon>
        <taxon>Hexapoda</taxon>
        <taxon>Insecta</taxon>
        <taxon>Pterygota</taxon>
        <taxon>Neoptera</taxon>
        <taxon>Paraneoptera</taxon>
        <taxon>Psocodea</taxon>
        <taxon>Troctomorpha</taxon>
        <taxon>Phthiraptera</taxon>
        <taxon>Anoplura</taxon>
        <taxon>Polyplacidae</taxon>
        <taxon>Polyplax</taxon>
    </lineage>
</organism>
<dbReference type="PANTHER" id="PTHR24073">
    <property type="entry name" value="DRAB5-RELATED"/>
    <property type="match status" value="1"/>
</dbReference>
<gene>
    <name evidence="3" type="ORF">RUM44_003694</name>
</gene>
<dbReference type="Pfam" id="PF08477">
    <property type="entry name" value="Roc"/>
    <property type="match status" value="1"/>
</dbReference>
<name>A0ABR1AHS6_POLSC</name>
<sequence length="176" mass="19519">MNNEKKLKILLIGPVSTGKTTIANFLSDSNENSTGDNRPTKGVRIIEFVVQGVKTKGIYQRSVDVELWDCSGDNRCETCWPAMQHAANGIVFVYSEASNQQRSALNKLYNYFVEEARFPDNCCFIVKNQLSDEEGGRFAENPLPNLNHAVVNLEVKGAEFKKSFSSFLSAVVKSGS</sequence>
<keyword evidence="1" id="KW-0547">Nucleotide-binding</keyword>
<dbReference type="Proteomes" id="UP001359485">
    <property type="component" value="Unassembled WGS sequence"/>
</dbReference>
<evidence type="ECO:0000256" key="2">
    <source>
        <dbReference type="ARBA" id="ARBA00023134"/>
    </source>
</evidence>
<dbReference type="Gene3D" id="3.40.50.300">
    <property type="entry name" value="P-loop containing nucleotide triphosphate hydrolases"/>
    <property type="match status" value="1"/>
</dbReference>
<keyword evidence="2" id="KW-0342">GTP-binding</keyword>
<evidence type="ECO:0000256" key="1">
    <source>
        <dbReference type="ARBA" id="ARBA00022741"/>
    </source>
</evidence>
<accession>A0ABR1AHS6</accession>
<protein>
    <submittedName>
        <fullName evidence="3">Uncharacterized protein</fullName>
    </submittedName>
</protein>
<evidence type="ECO:0000313" key="3">
    <source>
        <dbReference type="EMBL" id="KAK6619312.1"/>
    </source>
</evidence>
<dbReference type="SUPFAM" id="SSF52540">
    <property type="entry name" value="P-loop containing nucleoside triphosphate hydrolases"/>
    <property type="match status" value="1"/>
</dbReference>
<dbReference type="InterPro" id="IPR027417">
    <property type="entry name" value="P-loop_NTPase"/>
</dbReference>
<proteinExistence type="predicted"/>
<reference evidence="3 4" key="1">
    <citation type="submission" date="2023-09" db="EMBL/GenBank/DDBJ databases">
        <title>Genomes of two closely related lineages of the louse Polyplax serrata with different host specificities.</title>
        <authorList>
            <person name="Martinu J."/>
            <person name="Tarabai H."/>
            <person name="Stefka J."/>
            <person name="Hypsa V."/>
        </authorList>
    </citation>
    <scope>NUCLEOTIDE SEQUENCE [LARGE SCALE GENOMIC DNA]</scope>
    <source>
        <strain evidence="3">98ZLc_SE</strain>
    </source>
</reference>
<dbReference type="EMBL" id="JAWJWF010000049">
    <property type="protein sequence ID" value="KAK6619312.1"/>
    <property type="molecule type" value="Genomic_DNA"/>
</dbReference>
<comment type="caution">
    <text evidence="3">The sequence shown here is derived from an EMBL/GenBank/DDBJ whole genome shotgun (WGS) entry which is preliminary data.</text>
</comment>
<keyword evidence="4" id="KW-1185">Reference proteome</keyword>